<feature type="transmembrane region" description="Helical" evidence="1">
    <location>
        <begin position="214"/>
        <end position="236"/>
    </location>
</feature>
<feature type="transmembrane region" description="Helical" evidence="1">
    <location>
        <begin position="85"/>
        <end position="107"/>
    </location>
</feature>
<feature type="transmembrane region" description="Helical" evidence="1">
    <location>
        <begin position="128"/>
        <end position="146"/>
    </location>
</feature>
<dbReference type="Proteomes" id="UP000887565">
    <property type="component" value="Unplaced"/>
</dbReference>
<keyword evidence="1" id="KW-0812">Transmembrane</keyword>
<feature type="transmembrane region" description="Helical" evidence="1">
    <location>
        <begin position="166"/>
        <end position="190"/>
    </location>
</feature>
<dbReference type="WBParaSite" id="nRc.2.0.1.t26050-RA">
    <property type="protein sequence ID" value="nRc.2.0.1.t26050-RA"/>
    <property type="gene ID" value="nRc.2.0.1.g26050"/>
</dbReference>
<keyword evidence="1" id="KW-0472">Membrane</keyword>
<evidence type="ECO:0000313" key="2">
    <source>
        <dbReference type="Proteomes" id="UP000887565"/>
    </source>
</evidence>
<keyword evidence="2" id="KW-1185">Reference proteome</keyword>
<reference evidence="3" key="1">
    <citation type="submission" date="2022-11" db="UniProtKB">
        <authorList>
            <consortium name="WormBaseParasite"/>
        </authorList>
    </citation>
    <scope>IDENTIFICATION</scope>
</reference>
<organism evidence="2 3">
    <name type="scientific">Romanomermis culicivorax</name>
    <name type="common">Nematode worm</name>
    <dbReference type="NCBI Taxonomy" id="13658"/>
    <lineage>
        <taxon>Eukaryota</taxon>
        <taxon>Metazoa</taxon>
        <taxon>Ecdysozoa</taxon>
        <taxon>Nematoda</taxon>
        <taxon>Enoplea</taxon>
        <taxon>Dorylaimia</taxon>
        <taxon>Mermithida</taxon>
        <taxon>Mermithoidea</taxon>
        <taxon>Mermithidae</taxon>
        <taxon>Romanomermis</taxon>
    </lineage>
</organism>
<evidence type="ECO:0000256" key="1">
    <source>
        <dbReference type="SAM" id="Phobius"/>
    </source>
</evidence>
<evidence type="ECO:0000313" key="3">
    <source>
        <dbReference type="WBParaSite" id="nRc.2.0.1.t26050-RA"/>
    </source>
</evidence>
<dbReference type="AlphaFoldDB" id="A0A915JIS9"/>
<protein>
    <submittedName>
        <fullName evidence="3">Uncharacterized protein</fullName>
    </submittedName>
</protein>
<proteinExistence type="predicted"/>
<accession>A0A915JIS9</accession>
<keyword evidence="1" id="KW-1133">Transmembrane helix</keyword>
<name>A0A915JIS9_ROMCU</name>
<sequence length="279" mass="31110">TDLRKNFLLVFYSENVKELAILRVVNEHYCLDAKAMTDPLELWKSVGSDPEKFSKGLPGKGYVKLQRLIDIRSLFDVIKNWSISVSYIFVPGSLLVTMPVPLTVGLIGRHMRKNFMITDKGSARQLTMLAMACGAISLGAHYLLVMHPLATTSKVSLPKFCAIHCANYAICGLVLPIIVIPPLSGIYFYYDVKVKSSPKIIEYMKFIYGNGTKGLTKTLALPVTLLIGASILSVYLERYGFDRMADALEFDDSIYDEVANKIHGRKVSVFKKNADNIKS</sequence>